<keyword evidence="2" id="KW-1185">Reference proteome</keyword>
<name>A0ABS2F9G2_9BACE</name>
<organism evidence="1 2">
    <name type="scientific">Bacteroides caecicola</name>
    <dbReference type="NCBI Taxonomy" id="1462569"/>
    <lineage>
        <taxon>Bacteria</taxon>
        <taxon>Pseudomonadati</taxon>
        <taxon>Bacteroidota</taxon>
        <taxon>Bacteroidia</taxon>
        <taxon>Bacteroidales</taxon>
        <taxon>Bacteroidaceae</taxon>
        <taxon>Bacteroides</taxon>
    </lineage>
</organism>
<comment type="caution">
    <text evidence="1">The sequence shown here is derived from an EMBL/GenBank/DDBJ whole genome shotgun (WGS) entry which is preliminary data.</text>
</comment>
<accession>A0ABS2F9G2</accession>
<dbReference type="Proteomes" id="UP000782117">
    <property type="component" value="Unassembled WGS sequence"/>
</dbReference>
<dbReference type="RefSeq" id="WP_204500568.1">
    <property type="nucleotide sequence ID" value="NZ_JACJKJ010000009.1"/>
</dbReference>
<evidence type="ECO:0000313" key="2">
    <source>
        <dbReference type="Proteomes" id="UP000782117"/>
    </source>
</evidence>
<sequence length="50" mass="5550">MKIGSNGCVKHCDENKANGDLETWDFAFPYSGRLITMPGQLPDAFPLLNH</sequence>
<proteinExistence type="predicted"/>
<reference evidence="1 2" key="1">
    <citation type="journal article" date="2021" name="Sci. Rep.">
        <title>The distribution of antibiotic resistance genes in chicken gut microbiota commensals.</title>
        <authorList>
            <person name="Juricova H."/>
            <person name="Matiasovicova J."/>
            <person name="Kubasova T."/>
            <person name="Cejkova D."/>
            <person name="Rychlik I."/>
        </authorList>
    </citation>
    <scope>NUCLEOTIDE SEQUENCE [LARGE SCALE GENOMIC DNA]</scope>
    <source>
        <strain evidence="1 2">An768</strain>
    </source>
</reference>
<dbReference type="EMBL" id="JACJKJ010000009">
    <property type="protein sequence ID" value="MBM6806691.1"/>
    <property type="molecule type" value="Genomic_DNA"/>
</dbReference>
<gene>
    <name evidence="1" type="ORF">H6A24_09320</name>
</gene>
<evidence type="ECO:0000313" key="1">
    <source>
        <dbReference type="EMBL" id="MBM6806691.1"/>
    </source>
</evidence>
<protein>
    <submittedName>
        <fullName evidence="1">Uncharacterized protein</fullName>
    </submittedName>
</protein>